<comment type="similarity">
    <text evidence="2">Belongs to the zinc-containing alcohol dehydrogenase family.</text>
</comment>
<reference evidence="9" key="1">
    <citation type="submission" date="2022-10" db="EMBL/GenBank/DDBJ databases">
        <title>Culturing micro-colonial fungi from biological soil crusts in the Mojave desert and describing Neophaeococcomyces mojavensis, and introducing the new genera and species Taxawa tesnikishii.</title>
        <authorList>
            <person name="Kurbessoian T."/>
            <person name="Stajich J.E."/>
        </authorList>
    </citation>
    <scope>NUCLEOTIDE SEQUENCE</scope>
    <source>
        <strain evidence="9">TK_41</strain>
    </source>
</reference>
<evidence type="ECO:0000313" key="9">
    <source>
        <dbReference type="EMBL" id="KAJ9606193.1"/>
    </source>
</evidence>
<keyword evidence="4" id="KW-0862">Zinc</keyword>
<dbReference type="FunFam" id="3.40.50.720:FF:000039">
    <property type="entry name" value="Alcohol dehydrogenase AdhP"/>
    <property type="match status" value="1"/>
</dbReference>
<proteinExistence type="inferred from homology"/>
<dbReference type="SUPFAM" id="SSF51735">
    <property type="entry name" value="NAD(P)-binding Rossmann-fold domains"/>
    <property type="match status" value="1"/>
</dbReference>
<evidence type="ECO:0000256" key="1">
    <source>
        <dbReference type="ARBA" id="ARBA00001947"/>
    </source>
</evidence>
<evidence type="ECO:0000259" key="7">
    <source>
        <dbReference type="Pfam" id="PF00107"/>
    </source>
</evidence>
<feature type="domain" description="Alcohol dehydrogenase-like N-terminal" evidence="8">
    <location>
        <begin position="35"/>
        <end position="159"/>
    </location>
</feature>
<dbReference type="InterPro" id="IPR013149">
    <property type="entry name" value="ADH-like_C"/>
</dbReference>
<name>A0AA38X3V2_9EURO</name>
<gene>
    <name evidence="9" type="ORF">H2200_009154</name>
</gene>
<dbReference type="GO" id="GO:0004022">
    <property type="term" value="F:alcohol dehydrogenase (NAD+) activity"/>
    <property type="evidence" value="ECO:0007669"/>
    <property type="project" value="TreeGrafter"/>
</dbReference>
<dbReference type="AlphaFoldDB" id="A0AA38X3V2"/>
<evidence type="ECO:0000313" key="10">
    <source>
        <dbReference type="Proteomes" id="UP001172673"/>
    </source>
</evidence>
<dbReference type="EMBL" id="JAPDRK010000014">
    <property type="protein sequence ID" value="KAJ9606193.1"/>
    <property type="molecule type" value="Genomic_DNA"/>
</dbReference>
<keyword evidence="5" id="KW-0560">Oxidoreductase</keyword>
<comment type="caution">
    <text evidence="9">The sequence shown here is derived from an EMBL/GenBank/DDBJ whole genome shotgun (WGS) entry which is preliminary data.</text>
</comment>
<dbReference type="Pfam" id="PF00107">
    <property type="entry name" value="ADH_zinc_N"/>
    <property type="match status" value="1"/>
</dbReference>
<keyword evidence="3" id="KW-0479">Metal-binding</keyword>
<organism evidence="9 10">
    <name type="scientific">Cladophialophora chaetospira</name>
    <dbReference type="NCBI Taxonomy" id="386627"/>
    <lineage>
        <taxon>Eukaryota</taxon>
        <taxon>Fungi</taxon>
        <taxon>Dikarya</taxon>
        <taxon>Ascomycota</taxon>
        <taxon>Pezizomycotina</taxon>
        <taxon>Eurotiomycetes</taxon>
        <taxon>Chaetothyriomycetidae</taxon>
        <taxon>Chaetothyriales</taxon>
        <taxon>Herpotrichiellaceae</taxon>
        <taxon>Cladophialophora</taxon>
    </lineage>
</organism>
<protein>
    <recommendedName>
        <fullName evidence="11">Enoyl reductase (ER) domain-containing protein</fullName>
    </recommendedName>
</protein>
<keyword evidence="6" id="KW-0520">NAD</keyword>
<dbReference type="InterPro" id="IPR013154">
    <property type="entry name" value="ADH-like_N"/>
</dbReference>
<evidence type="ECO:0000256" key="6">
    <source>
        <dbReference type="ARBA" id="ARBA00023027"/>
    </source>
</evidence>
<keyword evidence="10" id="KW-1185">Reference proteome</keyword>
<dbReference type="Proteomes" id="UP001172673">
    <property type="component" value="Unassembled WGS sequence"/>
</dbReference>
<accession>A0AA38X3V2</accession>
<evidence type="ECO:0008006" key="11">
    <source>
        <dbReference type="Google" id="ProtNLM"/>
    </source>
</evidence>
<dbReference type="Gene3D" id="3.40.50.720">
    <property type="entry name" value="NAD(P)-binding Rossmann-like Domain"/>
    <property type="match status" value="1"/>
</dbReference>
<sequence length="374" mass="40542">MASEQLPNSMKAFFLEEFGKPYVLRDLPLPDLDHPDDVLIHVEAGSYCHTDAVMAAGTMHPPTLPHVGCHEYAGTVVALAPQNPCSHGLKVGDRVAVSGRGYHVCEKCQEYQHPSGPLPDEPGFSVYCPYTHGGLGVHGPGGFREYATMDSKQVSLIPEELKAVEVAPLMCAGLTIYAALIKCNLEPGQRVGIMGCGGGLGHLGLQFATKMDLKTLGVDVAPKALELARELNTGAHIVDATTIDPNMLREQMGKEDGQAHISEMGLDAVLILPESQQSFDYGVNLLRHGGLAVVVSFPADGFRMQAADLVFRRIRMEGTLIGSKKAMKEMFEFCVKHNVRAKITTYPFLKINELVEGYESGIPGKLVFDISQKE</sequence>
<dbReference type="GO" id="GO:0046872">
    <property type="term" value="F:metal ion binding"/>
    <property type="evidence" value="ECO:0007669"/>
    <property type="project" value="UniProtKB-KW"/>
</dbReference>
<dbReference type="InterPro" id="IPR036291">
    <property type="entry name" value="NAD(P)-bd_dom_sf"/>
</dbReference>
<evidence type="ECO:0000256" key="4">
    <source>
        <dbReference type="ARBA" id="ARBA00022833"/>
    </source>
</evidence>
<dbReference type="GO" id="GO:0005737">
    <property type="term" value="C:cytoplasm"/>
    <property type="evidence" value="ECO:0007669"/>
    <property type="project" value="TreeGrafter"/>
</dbReference>
<dbReference type="PANTHER" id="PTHR42940">
    <property type="entry name" value="ALCOHOL DEHYDROGENASE 1-RELATED"/>
    <property type="match status" value="1"/>
</dbReference>
<evidence type="ECO:0000256" key="5">
    <source>
        <dbReference type="ARBA" id="ARBA00023002"/>
    </source>
</evidence>
<evidence type="ECO:0000256" key="2">
    <source>
        <dbReference type="ARBA" id="ARBA00008072"/>
    </source>
</evidence>
<dbReference type="Gene3D" id="3.90.180.10">
    <property type="entry name" value="Medium-chain alcohol dehydrogenases, catalytic domain"/>
    <property type="match status" value="1"/>
</dbReference>
<comment type="cofactor">
    <cofactor evidence="1">
        <name>Zn(2+)</name>
        <dbReference type="ChEBI" id="CHEBI:29105"/>
    </cofactor>
</comment>
<feature type="domain" description="Alcohol dehydrogenase-like C-terminal" evidence="7">
    <location>
        <begin position="199"/>
        <end position="334"/>
    </location>
</feature>
<evidence type="ECO:0000256" key="3">
    <source>
        <dbReference type="ARBA" id="ARBA00022723"/>
    </source>
</evidence>
<dbReference type="PANTHER" id="PTHR42940:SF8">
    <property type="entry name" value="VACUOLAR PROTEIN SORTING-ASSOCIATED PROTEIN 11"/>
    <property type="match status" value="1"/>
</dbReference>
<dbReference type="Pfam" id="PF08240">
    <property type="entry name" value="ADH_N"/>
    <property type="match status" value="1"/>
</dbReference>
<evidence type="ECO:0000259" key="8">
    <source>
        <dbReference type="Pfam" id="PF08240"/>
    </source>
</evidence>
<dbReference type="InterPro" id="IPR011032">
    <property type="entry name" value="GroES-like_sf"/>
</dbReference>
<dbReference type="SUPFAM" id="SSF50129">
    <property type="entry name" value="GroES-like"/>
    <property type="match status" value="1"/>
</dbReference>